<name>A0A518HUJ5_9BACT</name>
<dbReference type="InterPro" id="IPR038765">
    <property type="entry name" value="Papain-like_cys_pep_sf"/>
</dbReference>
<feature type="transmembrane region" description="Helical" evidence="2">
    <location>
        <begin position="57"/>
        <end position="76"/>
    </location>
</feature>
<keyword evidence="2" id="KW-0472">Membrane</keyword>
<dbReference type="Proteomes" id="UP000319004">
    <property type="component" value="Chromosome"/>
</dbReference>
<dbReference type="SUPFAM" id="SSF54001">
    <property type="entry name" value="Cysteine proteinases"/>
    <property type="match status" value="1"/>
</dbReference>
<feature type="region of interest" description="Disordered" evidence="1">
    <location>
        <begin position="280"/>
        <end position="312"/>
    </location>
</feature>
<dbReference type="AlphaFoldDB" id="A0A518HUJ5"/>
<keyword evidence="5" id="KW-1185">Reference proteome</keyword>
<dbReference type="InterPro" id="IPR002931">
    <property type="entry name" value="Transglutaminase-like"/>
</dbReference>
<protein>
    <submittedName>
        <fullName evidence="4">Transglutaminase-like superfamily protein</fullName>
    </submittedName>
</protein>
<evidence type="ECO:0000256" key="1">
    <source>
        <dbReference type="SAM" id="MobiDB-lite"/>
    </source>
</evidence>
<keyword evidence="2" id="KW-0812">Transmembrane</keyword>
<feature type="transmembrane region" description="Helical" evidence="2">
    <location>
        <begin position="109"/>
        <end position="127"/>
    </location>
</feature>
<dbReference type="PANTHER" id="PTHR42736">
    <property type="entry name" value="PROTEIN-GLUTAMINE GAMMA-GLUTAMYLTRANSFERASE"/>
    <property type="match status" value="1"/>
</dbReference>
<dbReference type="OrthoDB" id="231513at2"/>
<sequence length="736" mass="80784">MPTWSRRRIETLGLAALAIVAVTALRIGVESRYWFLAELGTLCIAFVVGEFTRTCRLAGSTTAVLVFTPIVFAIAARAFGSPIAFEMSTLATVGAIALAMASAATTNRVRGLSLVLSGFLVLFCAAISDNRYAAVVPLIWMLGCVWHLIANHWERLDLAMPDSVQRNWSLRPGILLAAMLVLAAGGYAVKDRLTSSGRLEIGLMPTSGGSQWSDPAARSGVGTGDAAIAAKDHAESFGAVDSDLFLESTEPTLFDMFNDMIGEPKKKNNKSERAQAMGNENFIPSHQRNAKSEQGGGTFSTERTRPKKHVRFKDAKEASVVQWDGPTGIRLAMHRYDTFDGRDWSQSADWNNMSLNRVDINDTTWFFDPLGRAALSGAPDATSVGLLKIIRLDSPRLPVPMMTAGVHIKQIDRQDFFGITPDGCFFMPGREKVPPLTVVHAASINLTEDAIRAGLKERVRPQPQHPGIGELSDRIVADQTVSFDKLQSIVNHLRTEFTFTRDGDAAASSLTEFLQSRRGGDHLFATTAALMARQIGLSSRLVTGFYVRPDAFDITAGHASVLPQDVHVWAEVQLQDGRWFEIEPTPGFRQPHYKPSWTLLARRFAAASWPIIVGGAVALVCVYLTRCVWIDWLLAAAWSQARWLRPRRRLRLAIRIIETRARLAGQRRPIGKSQRAWLEQLTHADATLASAARQFSDAADVLFFGAGNPPSKRDATALVDLLRVRTINALTKEATS</sequence>
<evidence type="ECO:0000259" key="3">
    <source>
        <dbReference type="SMART" id="SM00460"/>
    </source>
</evidence>
<accession>A0A518HUJ5</accession>
<feature type="transmembrane region" description="Helical" evidence="2">
    <location>
        <begin position="83"/>
        <end position="103"/>
    </location>
</feature>
<feature type="transmembrane region" description="Helical" evidence="2">
    <location>
        <begin position="604"/>
        <end position="625"/>
    </location>
</feature>
<feature type="transmembrane region" description="Helical" evidence="2">
    <location>
        <begin position="132"/>
        <end position="150"/>
    </location>
</feature>
<dbReference type="PANTHER" id="PTHR42736:SF1">
    <property type="entry name" value="PROTEIN-GLUTAMINE GAMMA-GLUTAMYLTRANSFERASE"/>
    <property type="match status" value="1"/>
</dbReference>
<reference evidence="4 5" key="1">
    <citation type="submission" date="2019-03" db="EMBL/GenBank/DDBJ databases">
        <title>Deep-cultivation of Planctomycetes and their phenomic and genomic characterization uncovers novel biology.</title>
        <authorList>
            <person name="Wiegand S."/>
            <person name="Jogler M."/>
            <person name="Boedeker C."/>
            <person name="Pinto D."/>
            <person name="Vollmers J."/>
            <person name="Rivas-Marin E."/>
            <person name="Kohn T."/>
            <person name="Peeters S.H."/>
            <person name="Heuer A."/>
            <person name="Rast P."/>
            <person name="Oberbeckmann S."/>
            <person name="Bunk B."/>
            <person name="Jeske O."/>
            <person name="Meyerdierks A."/>
            <person name="Storesund J.E."/>
            <person name="Kallscheuer N."/>
            <person name="Luecker S."/>
            <person name="Lage O.M."/>
            <person name="Pohl T."/>
            <person name="Merkel B.J."/>
            <person name="Hornburger P."/>
            <person name="Mueller R.-W."/>
            <person name="Bruemmer F."/>
            <person name="Labrenz M."/>
            <person name="Spormann A.M."/>
            <person name="Op den Camp H."/>
            <person name="Overmann J."/>
            <person name="Amann R."/>
            <person name="Jetten M.S.M."/>
            <person name="Mascher T."/>
            <person name="Medema M.H."/>
            <person name="Devos D.P."/>
            <person name="Kaster A.-K."/>
            <person name="Ovreas L."/>
            <person name="Rohde M."/>
            <person name="Galperin M.Y."/>
            <person name="Jogler C."/>
        </authorList>
    </citation>
    <scope>NUCLEOTIDE SEQUENCE [LARGE SCALE GENOMIC DNA]</scope>
    <source>
        <strain evidence="4 5">Enr13</strain>
    </source>
</reference>
<dbReference type="Pfam" id="PF01841">
    <property type="entry name" value="Transglut_core"/>
    <property type="match status" value="1"/>
</dbReference>
<dbReference type="EMBL" id="CP037423">
    <property type="protein sequence ID" value="QDV44484.1"/>
    <property type="molecule type" value="Genomic_DNA"/>
</dbReference>
<gene>
    <name evidence="4" type="ORF">Enr13x_43500</name>
</gene>
<evidence type="ECO:0000313" key="4">
    <source>
        <dbReference type="EMBL" id="QDV44484.1"/>
    </source>
</evidence>
<keyword evidence="2" id="KW-1133">Transmembrane helix</keyword>
<organism evidence="4 5">
    <name type="scientific">Stieleria neptunia</name>
    <dbReference type="NCBI Taxonomy" id="2527979"/>
    <lineage>
        <taxon>Bacteria</taxon>
        <taxon>Pseudomonadati</taxon>
        <taxon>Planctomycetota</taxon>
        <taxon>Planctomycetia</taxon>
        <taxon>Pirellulales</taxon>
        <taxon>Pirellulaceae</taxon>
        <taxon>Stieleria</taxon>
    </lineage>
</organism>
<evidence type="ECO:0000313" key="5">
    <source>
        <dbReference type="Proteomes" id="UP000319004"/>
    </source>
</evidence>
<dbReference type="InterPro" id="IPR052901">
    <property type="entry name" value="Bact_TGase-like"/>
</dbReference>
<dbReference type="Gene3D" id="3.10.620.30">
    <property type="match status" value="1"/>
</dbReference>
<dbReference type="KEGG" id="snep:Enr13x_43500"/>
<evidence type="ECO:0000256" key="2">
    <source>
        <dbReference type="SAM" id="Phobius"/>
    </source>
</evidence>
<dbReference type="SMART" id="SM00460">
    <property type="entry name" value="TGc"/>
    <property type="match status" value="1"/>
</dbReference>
<proteinExistence type="predicted"/>
<feature type="domain" description="Transglutaminase-like" evidence="3">
    <location>
        <begin position="513"/>
        <end position="586"/>
    </location>
</feature>
<feature type="transmembrane region" description="Helical" evidence="2">
    <location>
        <begin position="170"/>
        <end position="189"/>
    </location>
</feature>
<dbReference type="RefSeq" id="WP_145388819.1">
    <property type="nucleotide sequence ID" value="NZ_CP037423.1"/>
</dbReference>